<keyword evidence="3" id="KW-0731">Sigma factor</keyword>
<name>A0ABS1R0L3_9SPHI</name>
<dbReference type="PANTHER" id="PTHR43133:SF46">
    <property type="entry name" value="RNA POLYMERASE SIGMA-70 FACTOR ECF SUBFAMILY"/>
    <property type="match status" value="1"/>
</dbReference>
<dbReference type="NCBIfam" id="TIGR02937">
    <property type="entry name" value="sigma70-ECF"/>
    <property type="match status" value="1"/>
</dbReference>
<dbReference type="Pfam" id="PF08281">
    <property type="entry name" value="Sigma70_r4_2"/>
    <property type="match status" value="1"/>
</dbReference>
<proteinExistence type="inferred from homology"/>
<protein>
    <submittedName>
        <fullName evidence="7">RNA polymerase sigma-70 factor</fullName>
    </submittedName>
</protein>
<evidence type="ECO:0000256" key="1">
    <source>
        <dbReference type="ARBA" id="ARBA00010641"/>
    </source>
</evidence>
<dbReference type="Gene3D" id="1.10.1740.10">
    <property type="match status" value="1"/>
</dbReference>
<keyword evidence="4" id="KW-0804">Transcription</keyword>
<dbReference type="SUPFAM" id="SSF88946">
    <property type="entry name" value="Sigma2 domain of RNA polymerase sigma factors"/>
    <property type="match status" value="1"/>
</dbReference>
<sequence length="198" mass="22623">MNLYTGTDDSELLLRLREGDGASFSAIYDRYAGLIYNRVKRLVHVHEFAEELVQDVFMQLWTNRAKIPSDLTIQIVLLRYAKSSAINFYRKAVRDVQMKEKIIQSSVDYYDPIEDEINFNETSTVLHAAIAKLPPQRQKIFILCKLEGKSYEEAATLYGVSVGTIKDHMAKAMRSLRQELGESSAAPTYLLFIAYLLS</sequence>
<dbReference type="InterPro" id="IPR013324">
    <property type="entry name" value="RNA_pol_sigma_r3/r4-like"/>
</dbReference>
<evidence type="ECO:0000256" key="4">
    <source>
        <dbReference type="ARBA" id="ARBA00023163"/>
    </source>
</evidence>
<dbReference type="EMBL" id="JAERTY010000003">
    <property type="protein sequence ID" value="MBL1408231.1"/>
    <property type="molecule type" value="Genomic_DNA"/>
</dbReference>
<organism evidence="7 8">
    <name type="scientific">Sphingobacterium faecale</name>
    <dbReference type="NCBI Taxonomy" id="2803775"/>
    <lineage>
        <taxon>Bacteria</taxon>
        <taxon>Pseudomonadati</taxon>
        <taxon>Bacteroidota</taxon>
        <taxon>Sphingobacteriia</taxon>
        <taxon>Sphingobacteriales</taxon>
        <taxon>Sphingobacteriaceae</taxon>
        <taxon>Sphingobacterium</taxon>
    </lineage>
</organism>
<gene>
    <name evidence="7" type="ORF">JKG61_05655</name>
</gene>
<evidence type="ECO:0000259" key="6">
    <source>
        <dbReference type="Pfam" id="PF08281"/>
    </source>
</evidence>
<comment type="similarity">
    <text evidence="1">Belongs to the sigma-70 factor family. ECF subfamily.</text>
</comment>
<dbReference type="InterPro" id="IPR013249">
    <property type="entry name" value="RNA_pol_sigma70_r4_t2"/>
</dbReference>
<dbReference type="InterPro" id="IPR007627">
    <property type="entry name" value="RNA_pol_sigma70_r2"/>
</dbReference>
<evidence type="ECO:0000256" key="3">
    <source>
        <dbReference type="ARBA" id="ARBA00023082"/>
    </source>
</evidence>
<dbReference type="InterPro" id="IPR039425">
    <property type="entry name" value="RNA_pol_sigma-70-like"/>
</dbReference>
<dbReference type="PANTHER" id="PTHR43133">
    <property type="entry name" value="RNA POLYMERASE ECF-TYPE SIGMA FACTO"/>
    <property type="match status" value="1"/>
</dbReference>
<keyword evidence="8" id="KW-1185">Reference proteome</keyword>
<comment type="caution">
    <text evidence="7">The sequence shown here is derived from an EMBL/GenBank/DDBJ whole genome shotgun (WGS) entry which is preliminary data.</text>
</comment>
<dbReference type="InterPro" id="IPR014284">
    <property type="entry name" value="RNA_pol_sigma-70_dom"/>
</dbReference>
<feature type="domain" description="RNA polymerase sigma factor 70 region 4 type 2" evidence="6">
    <location>
        <begin position="126"/>
        <end position="176"/>
    </location>
</feature>
<dbReference type="NCBIfam" id="TIGR02985">
    <property type="entry name" value="Sig70_bacteroi1"/>
    <property type="match status" value="1"/>
</dbReference>
<dbReference type="Gene3D" id="1.10.10.10">
    <property type="entry name" value="Winged helix-like DNA-binding domain superfamily/Winged helix DNA-binding domain"/>
    <property type="match status" value="1"/>
</dbReference>
<evidence type="ECO:0000313" key="8">
    <source>
        <dbReference type="Proteomes" id="UP000625283"/>
    </source>
</evidence>
<dbReference type="InterPro" id="IPR036388">
    <property type="entry name" value="WH-like_DNA-bd_sf"/>
</dbReference>
<dbReference type="InterPro" id="IPR013325">
    <property type="entry name" value="RNA_pol_sigma_r2"/>
</dbReference>
<reference evidence="7 8" key="1">
    <citation type="submission" date="2021-01" db="EMBL/GenBank/DDBJ databases">
        <title>C459-1 draft genome sequence.</title>
        <authorList>
            <person name="Zhang X.-F."/>
        </authorList>
    </citation>
    <scope>NUCLEOTIDE SEQUENCE [LARGE SCALE GENOMIC DNA]</scope>
    <source>
        <strain evidence="8">C459-1</strain>
    </source>
</reference>
<feature type="domain" description="RNA polymerase sigma-70 region 2" evidence="5">
    <location>
        <begin position="27"/>
        <end position="92"/>
    </location>
</feature>
<dbReference type="InterPro" id="IPR014327">
    <property type="entry name" value="RNA_pol_sigma70_bacteroid"/>
</dbReference>
<dbReference type="Proteomes" id="UP000625283">
    <property type="component" value="Unassembled WGS sequence"/>
</dbReference>
<dbReference type="SUPFAM" id="SSF88659">
    <property type="entry name" value="Sigma3 and sigma4 domains of RNA polymerase sigma factors"/>
    <property type="match status" value="1"/>
</dbReference>
<dbReference type="RefSeq" id="WP_202102014.1">
    <property type="nucleotide sequence ID" value="NZ_JAERTY010000003.1"/>
</dbReference>
<dbReference type="CDD" id="cd06171">
    <property type="entry name" value="Sigma70_r4"/>
    <property type="match status" value="1"/>
</dbReference>
<accession>A0ABS1R0L3</accession>
<evidence type="ECO:0000256" key="2">
    <source>
        <dbReference type="ARBA" id="ARBA00023015"/>
    </source>
</evidence>
<evidence type="ECO:0000259" key="5">
    <source>
        <dbReference type="Pfam" id="PF04542"/>
    </source>
</evidence>
<dbReference type="Pfam" id="PF04542">
    <property type="entry name" value="Sigma70_r2"/>
    <property type="match status" value="1"/>
</dbReference>
<evidence type="ECO:0000313" key="7">
    <source>
        <dbReference type="EMBL" id="MBL1408231.1"/>
    </source>
</evidence>
<keyword evidence="2" id="KW-0805">Transcription regulation</keyword>